<gene>
    <name evidence="1" type="ORF">Amon02_001237300</name>
</gene>
<dbReference type="Proteomes" id="UP001165064">
    <property type="component" value="Unassembled WGS sequence"/>
</dbReference>
<comment type="caution">
    <text evidence="1">The sequence shown here is derived from an EMBL/GenBank/DDBJ whole genome shotgun (WGS) entry which is preliminary data.</text>
</comment>
<evidence type="ECO:0000313" key="2">
    <source>
        <dbReference type="Proteomes" id="UP001165064"/>
    </source>
</evidence>
<keyword evidence="2" id="KW-1185">Reference proteome</keyword>
<protein>
    <submittedName>
        <fullName evidence="1">Unnamed protein product</fullName>
    </submittedName>
</protein>
<sequence>MVLVLEPPSPLFICTDKVTSGVITTTAVTTANSVATEIITVPCVNEGTDSNDSITTITNTYTVGQTVTYTITSCSDHKCSENVTSGVVTTTAVTTANSIVTETVTVPCEGSGSGSDNGSGNGNESTVTYTTIKCFYDKCLGVVTSGVVKTTTEVSEGSTLTKTVTVPCENTTGSNTNSSGNGNENTTAGKTVTYTITSCSDNKCSTVATSGVESETF</sequence>
<dbReference type="EMBL" id="BSXS01014480">
    <property type="protein sequence ID" value="GMF05546.1"/>
    <property type="molecule type" value="Genomic_DNA"/>
</dbReference>
<name>A0ACB5U9U9_AMBMO</name>
<evidence type="ECO:0000313" key="1">
    <source>
        <dbReference type="EMBL" id="GMF05546.1"/>
    </source>
</evidence>
<reference evidence="1" key="1">
    <citation type="submission" date="2023-04" db="EMBL/GenBank/DDBJ databases">
        <title>Ambrosiozyma monospora NBRC 10751.</title>
        <authorList>
            <person name="Ichikawa N."/>
            <person name="Sato H."/>
            <person name="Tonouchi N."/>
        </authorList>
    </citation>
    <scope>NUCLEOTIDE SEQUENCE</scope>
    <source>
        <strain evidence="1">NBRC 10751</strain>
    </source>
</reference>
<organism evidence="1 2">
    <name type="scientific">Ambrosiozyma monospora</name>
    <name type="common">Yeast</name>
    <name type="synonym">Endomycopsis monosporus</name>
    <dbReference type="NCBI Taxonomy" id="43982"/>
    <lineage>
        <taxon>Eukaryota</taxon>
        <taxon>Fungi</taxon>
        <taxon>Dikarya</taxon>
        <taxon>Ascomycota</taxon>
        <taxon>Saccharomycotina</taxon>
        <taxon>Pichiomycetes</taxon>
        <taxon>Pichiales</taxon>
        <taxon>Pichiaceae</taxon>
        <taxon>Ambrosiozyma</taxon>
    </lineage>
</organism>
<proteinExistence type="predicted"/>
<accession>A0ACB5U9U9</accession>